<dbReference type="Proteomes" id="UP000198440">
    <property type="component" value="Unassembled WGS sequence"/>
</dbReference>
<dbReference type="AlphaFoldDB" id="A0A239I8U1"/>
<evidence type="ECO:0000313" key="1">
    <source>
        <dbReference type="EMBL" id="SNS89822.1"/>
    </source>
</evidence>
<dbReference type="RefSeq" id="WP_170941106.1">
    <property type="nucleotide sequence ID" value="NZ_FZON01000040.1"/>
</dbReference>
<organism evidence="1 2">
    <name type="scientific">Antarctobacter heliothermus</name>
    <dbReference type="NCBI Taxonomy" id="74033"/>
    <lineage>
        <taxon>Bacteria</taxon>
        <taxon>Pseudomonadati</taxon>
        <taxon>Pseudomonadota</taxon>
        <taxon>Alphaproteobacteria</taxon>
        <taxon>Rhodobacterales</taxon>
        <taxon>Roseobacteraceae</taxon>
        <taxon>Antarctobacter</taxon>
    </lineage>
</organism>
<proteinExistence type="predicted"/>
<evidence type="ECO:0000313" key="2">
    <source>
        <dbReference type="Proteomes" id="UP000198440"/>
    </source>
</evidence>
<reference evidence="1 2" key="1">
    <citation type="submission" date="2017-06" db="EMBL/GenBank/DDBJ databases">
        <authorList>
            <person name="Kim H.J."/>
            <person name="Triplett B.A."/>
        </authorList>
    </citation>
    <scope>NUCLEOTIDE SEQUENCE [LARGE SCALE GENOMIC DNA]</scope>
    <source>
        <strain evidence="1 2">DSM 11445</strain>
    </source>
</reference>
<dbReference type="EMBL" id="FZON01000040">
    <property type="protein sequence ID" value="SNS89822.1"/>
    <property type="molecule type" value="Genomic_DNA"/>
</dbReference>
<protein>
    <submittedName>
        <fullName evidence="1">Uncharacterized protein</fullName>
    </submittedName>
</protein>
<name>A0A239I8U1_9RHOB</name>
<sequence length="551" mass="59322">MKAKDIKNRKTLEAWLKTRPREDAVVIAHRAMLRALPFWGAAMGEDWARKGDLTALPVLRCGLISAVASTLPTADISSATATATAAYAASYATAAVAASYADATADAADADAAAAAAAYAASYADATADAADADAAAAAAASYADATATADASYADATATADASYAAAYATAAVADAVADAVLLEAEGDVMGQALWPGATPDWFVEGEVKMLALWDTDPVERWEFWRRWWAGAKAGTPIDPQLQLAIVERIDEETWTDPDKVAAAIAKIERDFVPPLSEAAFSDFSFEDVHNWMVLAEFDDDLDHLRDPDVIRAFYEDCEDLRDQLQDFTDFAGDAAEGRNRPVPMVRSADKLGQELQRCEGASRLRARRFVQLGQYAELHAAVEVDRAVVGETNARMLDDALDAFRAICRKHLGPVLRRMEPLDRFELGDSDPAELVRVLSVTVDALSQAQVQGLKPLSPDAQTALKELVEGLEDLKSQLAEAQSDERRSYLAKRFARAYAGSAATVKRLTERMAPVAQGASKGVDGAIKNHGRWTKIAEILDWLSSFVS</sequence>
<gene>
    <name evidence="1" type="ORF">SAMN04488078_104033</name>
</gene>
<accession>A0A239I8U1</accession>